<dbReference type="SUPFAM" id="SSF48013">
    <property type="entry name" value="NusB-like"/>
    <property type="match status" value="1"/>
</dbReference>
<evidence type="ECO:0000313" key="4">
    <source>
        <dbReference type="Proteomes" id="UP001237011"/>
    </source>
</evidence>
<dbReference type="Pfam" id="PF01029">
    <property type="entry name" value="NusB"/>
    <property type="match status" value="1"/>
</dbReference>
<protein>
    <submittedName>
        <fullName evidence="3">Transcription antitermination factor NusB</fullName>
    </submittedName>
</protein>
<dbReference type="Proteomes" id="UP001237011">
    <property type="component" value="Chromosome"/>
</dbReference>
<feature type="domain" description="NusB/RsmB/TIM44" evidence="2">
    <location>
        <begin position="9"/>
        <end position="139"/>
    </location>
</feature>
<sequence length="154" mass="18403">MQHTKSRRDMRKTIIAVLYKYELLEQPINVEEAYEDNEYRLNREELKRLSLIAKNYAFLKKTISALLNKNWKWERISPLIRAIILNGAFELYHTEPKIVLNEAIEITKIYFPKDQAGDEPTLQGKMYKFVNAILENYYKLIQTFELAEKLDEQE</sequence>
<reference evidence="3" key="1">
    <citation type="submission" date="2023-08" db="EMBL/GenBank/DDBJ databases">
        <title>Complete genome sequence of Mycoplasma seminis 2200.</title>
        <authorList>
            <person name="Spergser J."/>
        </authorList>
    </citation>
    <scope>NUCLEOTIDE SEQUENCE [LARGE SCALE GENOMIC DNA]</scope>
    <source>
        <strain evidence="3">2200</strain>
    </source>
</reference>
<accession>A0ABY9HCE4</accession>
<organism evidence="3 4">
    <name type="scientific">Mycoplasma seminis</name>
    <dbReference type="NCBI Taxonomy" id="512749"/>
    <lineage>
        <taxon>Bacteria</taxon>
        <taxon>Bacillati</taxon>
        <taxon>Mycoplasmatota</taxon>
        <taxon>Mollicutes</taxon>
        <taxon>Mycoplasmataceae</taxon>
        <taxon>Mycoplasma</taxon>
    </lineage>
</organism>
<evidence type="ECO:0000256" key="1">
    <source>
        <dbReference type="ARBA" id="ARBA00022884"/>
    </source>
</evidence>
<gene>
    <name evidence="3" type="ORF">Q8852_02210</name>
</gene>
<keyword evidence="4" id="KW-1185">Reference proteome</keyword>
<dbReference type="RefSeq" id="WP_305938359.1">
    <property type="nucleotide sequence ID" value="NZ_CP132191.1"/>
</dbReference>
<proteinExistence type="predicted"/>
<evidence type="ECO:0000259" key="2">
    <source>
        <dbReference type="Pfam" id="PF01029"/>
    </source>
</evidence>
<name>A0ABY9HCE4_9MOLU</name>
<keyword evidence="1" id="KW-0694">RNA-binding</keyword>
<dbReference type="InterPro" id="IPR006027">
    <property type="entry name" value="NusB_RsmB_TIM44"/>
</dbReference>
<dbReference type="EMBL" id="CP132191">
    <property type="protein sequence ID" value="WLP85936.1"/>
    <property type="molecule type" value="Genomic_DNA"/>
</dbReference>
<dbReference type="InterPro" id="IPR035926">
    <property type="entry name" value="NusB-like_sf"/>
</dbReference>
<dbReference type="Gene3D" id="1.10.940.10">
    <property type="entry name" value="NusB-like"/>
    <property type="match status" value="1"/>
</dbReference>
<evidence type="ECO:0000313" key="3">
    <source>
        <dbReference type="EMBL" id="WLP85936.1"/>
    </source>
</evidence>